<dbReference type="OrthoDB" id="375413at2759"/>
<sequence>ESSADLAEQRSQLVSVLSSTLSGEVQIIDGMDTLTAALNIARLVALSKLPLCASMRESLNKPPLQLVAKLNNISKQIDAELGMLTHSSQNGLSQELAHAMGTDQVDLNQMKQDRINM</sequence>
<feature type="non-terminal residue" evidence="1">
    <location>
        <position position="117"/>
    </location>
</feature>
<feature type="non-terminal residue" evidence="1">
    <location>
        <position position="1"/>
    </location>
</feature>
<keyword evidence="2" id="KW-1185">Reference proteome</keyword>
<dbReference type="AlphaFoldDB" id="A0A812Y0M8"/>
<evidence type="ECO:0000313" key="2">
    <source>
        <dbReference type="Proteomes" id="UP000649617"/>
    </source>
</evidence>
<gene>
    <name evidence="1" type="ORF">SPIL2461_LOCUS22198</name>
</gene>
<reference evidence="1" key="1">
    <citation type="submission" date="2021-02" db="EMBL/GenBank/DDBJ databases">
        <authorList>
            <person name="Dougan E. K."/>
            <person name="Rhodes N."/>
            <person name="Thang M."/>
            <person name="Chan C."/>
        </authorList>
    </citation>
    <scope>NUCLEOTIDE SEQUENCE</scope>
</reference>
<accession>A0A812Y0M8</accession>
<dbReference type="EMBL" id="CAJNIZ010047029">
    <property type="protein sequence ID" value="CAE7760975.1"/>
    <property type="molecule type" value="Genomic_DNA"/>
</dbReference>
<dbReference type="Proteomes" id="UP000649617">
    <property type="component" value="Unassembled WGS sequence"/>
</dbReference>
<name>A0A812Y0M8_SYMPI</name>
<evidence type="ECO:0000313" key="1">
    <source>
        <dbReference type="EMBL" id="CAE7760975.1"/>
    </source>
</evidence>
<organism evidence="1 2">
    <name type="scientific">Symbiodinium pilosum</name>
    <name type="common">Dinoflagellate</name>
    <dbReference type="NCBI Taxonomy" id="2952"/>
    <lineage>
        <taxon>Eukaryota</taxon>
        <taxon>Sar</taxon>
        <taxon>Alveolata</taxon>
        <taxon>Dinophyceae</taxon>
        <taxon>Suessiales</taxon>
        <taxon>Symbiodiniaceae</taxon>
        <taxon>Symbiodinium</taxon>
    </lineage>
</organism>
<proteinExistence type="predicted"/>
<comment type="caution">
    <text evidence="1">The sequence shown here is derived from an EMBL/GenBank/DDBJ whole genome shotgun (WGS) entry which is preliminary data.</text>
</comment>
<protein>
    <submittedName>
        <fullName evidence="1">Uncharacterized protein</fullName>
    </submittedName>
</protein>